<evidence type="ECO:0000256" key="4">
    <source>
        <dbReference type="ARBA" id="ARBA00022884"/>
    </source>
</evidence>
<keyword evidence="2 5" id="KW-0378">Hydrolase</keyword>
<keyword evidence="9" id="KW-1185">Reference proteome</keyword>
<dbReference type="InterPro" id="IPR014001">
    <property type="entry name" value="Helicase_ATP-bd"/>
</dbReference>
<evidence type="ECO:0000313" key="9">
    <source>
        <dbReference type="Proteomes" id="UP001195914"/>
    </source>
</evidence>
<evidence type="ECO:0000259" key="7">
    <source>
        <dbReference type="PROSITE" id="PS51194"/>
    </source>
</evidence>
<dbReference type="SMART" id="SM00487">
    <property type="entry name" value="DEXDc"/>
    <property type="match status" value="1"/>
</dbReference>
<dbReference type="SUPFAM" id="SSF52540">
    <property type="entry name" value="P-loop containing nucleoside triphosphate hydrolases"/>
    <property type="match status" value="1"/>
</dbReference>
<dbReference type="GO" id="GO:0003723">
    <property type="term" value="F:RNA binding"/>
    <property type="evidence" value="ECO:0007669"/>
    <property type="project" value="UniProtKB-UniRule"/>
</dbReference>
<dbReference type="PROSITE" id="PS51192">
    <property type="entry name" value="HELICASE_ATP_BIND_1"/>
    <property type="match status" value="1"/>
</dbReference>
<comment type="caution">
    <text evidence="8">The sequence shown here is derived from an EMBL/GenBank/DDBJ whole genome shotgun (WGS) entry which is preliminary data.</text>
</comment>
<dbReference type="PROSITE" id="PS51194">
    <property type="entry name" value="HELICASE_CTER"/>
    <property type="match status" value="1"/>
</dbReference>
<keyword evidence="1 5" id="KW-0547">Nucleotide-binding</keyword>
<dbReference type="InterPro" id="IPR001650">
    <property type="entry name" value="Helicase_C-like"/>
</dbReference>
<dbReference type="InterPro" id="IPR011545">
    <property type="entry name" value="DEAD/DEAH_box_helicase_dom"/>
</dbReference>
<gene>
    <name evidence="8" type="ORF">X943_000893</name>
</gene>
<organism evidence="8 9">
    <name type="scientific">Babesia divergens</name>
    <dbReference type="NCBI Taxonomy" id="32595"/>
    <lineage>
        <taxon>Eukaryota</taxon>
        <taxon>Sar</taxon>
        <taxon>Alveolata</taxon>
        <taxon>Apicomplexa</taxon>
        <taxon>Aconoidasida</taxon>
        <taxon>Piroplasmida</taxon>
        <taxon>Babesiidae</taxon>
        <taxon>Babesia</taxon>
    </lineage>
</organism>
<keyword evidence="3 5" id="KW-0067">ATP-binding</keyword>
<dbReference type="Pfam" id="PF00271">
    <property type="entry name" value="Helicase_C"/>
    <property type="match status" value="1"/>
</dbReference>
<reference evidence="8" key="2">
    <citation type="submission" date="2021-05" db="EMBL/GenBank/DDBJ databases">
        <authorList>
            <person name="Pain A."/>
        </authorList>
    </citation>
    <scope>NUCLEOTIDE SEQUENCE</scope>
    <source>
        <strain evidence="8">1802A</strain>
    </source>
</reference>
<reference evidence="8" key="1">
    <citation type="journal article" date="2014" name="Nucleic Acids Res.">
        <title>The evolutionary dynamics of variant antigen genes in Babesia reveal a history of genomic innovation underlying host-parasite interaction.</title>
        <authorList>
            <person name="Jackson A.P."/>
            <person name="Otto T.D."/>
            <person name="Darby A."/>
            <person name="Ramaprasad A."/>
            <person name="Xia D."/>
            <person name="Echaide I.E."/>
            <person name="Farber M."/>
            <person name="Gahlot S."/>
            <person name="Gamble J."/>
            <person name="Gupta D."/>
            <person name="Gupta Y."/>
            <person name="Jackson L."/>
            <person name="Malandrin L."/>
            <person name="Malas T.B."/>
            <person name="Moussa E."/>
            <person name="Nair M."/>
            <person name="Reid A.J."/>
            <person name="Sanders M."/>
            <person name="Sharma J."/>
            <person name="Tracey A."/>
            <person name="Quail M.A."/>
            <person name="Weir W."/>
            <person name="Wastling J.M."/>
            <person name="Hall N."/>
            <person name="Willadsen P."/>
            <person name="Lingelbach K."/>
            <person name="Shiels B."/>
            <person name="Tait A."/>
            <person name="Berriman M."/>
            <person name="Allred D.R."/>
            <person name="Pain A."/>
        </authorList>
    </citation>
    <scope>NUCLEOTIDE SEQUENCE</scope>
    <source>
        <strain evidence="8">1802A</strain>
    </source>
</reference>
<keyword evidence="4 5" id="KW-0694">RNA-binding</keyword>
<name>A0AAD9GAD2_BABDI</name>
<evidence type="ECO:0000256" key="5">
    <source>
        <dbReference type="RuleBase" id="RU365068"/>
    </source>
</evidence>
<dbReference type="EC" id="3.6.4.13" evidence="5"/>
<dbReference type="CDD" id="cd18787">
    <property type="entry name" value="SF2_C_DEAD"/>
    <property type="match status" value="1"/>
</dbReference>
<dbReference type="Gene3D" id="3.40.50.300">
    <property type="entry name" value="P-loop containing nucleotide triphosphate hydrolases"/>
    <property type="match status" value="2"/>
</dbReference>
<dbReference type="InterPro" id="IPR027417">
    <property type="entry name" value="P-loop_NTPase"/>
</dbReference>
<comment type="domain">
    <text evidence="5">The Q motif is unique to and characteristic of the DEAD box family of RNA helicases and controls ATP binding and hydrolysis.</text>
</comment>
<dbReference type="Proteomes" id="UP001195914">
    <property type="component" value="Unassembled WGS sequence"/>
</dbReference>
<dbReference type="EMBL" id="JAHBMH010000062">
    <property type="protein sequence ID" value="KAK1934754.1"/>
    <property type="molecule type" value="Genomic_DNA"/>
</dbReference>
<dbReference type="GO" id="GO:0005524">
    <property type="term" value="F:ATP binding"/>
    <property type="evidence" value="ECO:0007669"/>
    <property type="project" value="UniProtKB-UniRule"/>
</dbReference>
<feature type="domain" description="Helicase C-terminal" evidence="7">
    <location>
        <begin position="284"/>
        <end position="440"/>
    </location>
</feature>
<dbReference type="GO" id="GO:0003724">
    <property type="term" value="F:RNA helicase activity"/>
    <property type="evidence" value="ECO:0007669"/>
    <property type="project" value="UniProtKB-EC"/>
</dbReference>
<feature type="domain" description="Helicase ATP-binding" evidence="6">
    <location>
        <begin position="75"/>
        <end position="279"/>
    </location>
</feature>
<protein>
    <recommendedName>
        <fullName evidence="5">ATP-dependent RNA helicase</fullName>
        <ecNumber evidence="5">3.6.4.13</ecNumber>
    </recommendedName>
</protein>
<comment type="function">
    <text evidence="5">RNA helicase.</text>
</comment>
<comment type="catalytic activity">
    <reaction evidence="5">
        <text>ATP + H2O = ADP + phosphate + H(+)</text>
        <dbReference type="Rhea" id="RHEA:13065"/>
        <dbReference type="ChEBI" id="CHEBI:15377"/>
        <dbReference type="ChEBI" id="CHEBI:15378"/>
        <dbReference type="ChEBI" id="CHEBI:30616"/>
        <dbReference type="ChEBI" id="CHEBI:43474"/>
        <dbReference type="ChEBI" id="CHEBI:456216"/>
        <dbReference type="EC" id="3.6.4.13"/>
    </reaction>
</comment>
<dbReference type="PANTHER" id="PTHR24031">
    <property type="entry name" value="RNA HELICASE"/>
    <property type="match status" value="1"/>
</dbReference>
<proteinExistence type="inferred from homology"/>
<comment type="similarity">
    <text evidence="5">Belongs to the DEAD box helicase family.</text>
</comment>
<evidence type="ECO:0000259" key="6">
    <source>
        <dbReference type="PROSITE" id="PS51192"/>
    </source>
</evidence>
<evidence type="ECO:0000256" key="3">
    <source>
        <dbReference type="ARBA" id="ARBA00022840"/>
    </source>
</evidence>
<evidence type="ECO:0000313" key="8">
    <source>
        <dbReference type="EMBL" id="KAK1934754.1"/>
    </source>
</evidence>
<evidence type="ECO:0000256" key="1">
    <source>
        <dbReference type="ARBA" id="ARBA00022741"/>
    </source>
</evidence>
<dbReference type="SMART" id="SM00490">
    <property type="entry name" value="HELICc"/>
    <property type="match status" value="1"/>
</dbReference>
<sequence length="489" mass="55288">MANASDDNTIPKESSLWINRVCSLVSTSSGRSCREQLEEWKVHRHIVDVLESHITRLLPFQEKVIPILLSCDALDRYSVASSDLVITAPTGQGKTLCYLLPIVDSIVKHKRVGLSALIIAPTRELVHQIYDFAAWFLDSDPATYDLKGDGLLQIYSCHGNTSFITDHLFLLENQPQIVVFTPGRFMEHFNHLDTSYHKKVDFSTLKWIIIDEVDLLLSQSFYNWTSAVSTICKECQALDAKIGEHTLASRRPQKILVSATIPTKSAEIDLLQLHRPLLLKGGDALFSLPANLSQKCIISSSSGKPFSLIVLVYHILQKCQSREKVIVFCSFIESTHRTARMLEMFFSYITNEPTCLVCSDVASRGINFADARSIINYEFPKSLTKYIHRIGRTARANAVGTSYVIITSQTEARFRQFMADLDVKEGSVEQLRVTDMMEVEKEKELYATYESLKMMVDRCMELERTGKIAHDSALPSNWFSLLEVSEPTE</sequence>
<keyword evidence="5 8" id="KW-0347">Helicase</keyword>
<dbReference type="GO" id="GO:0016787">
    <property type="term" value="F:hydrolase activity"/>
    <property type="evidence" value="ECO:0007669"/>
    <property type="project" value="UniProtKB-KW"/>
</dbReference>
<dbReference type="AlphaFoldDB" id="A0AAD9GAD2"/>
<dbReference type="Pfam" id="PF00270">
    <property type="entry name" value="DEAD"/>
    <property type="match status" value="1"/>
</dbReference>
<evidence type="ECO:0000256" key="2">
    <source>
        <dbReference type="ARBA" id="ARBA00022801"/>
    </source>
</evidence>
<accession>A0AAD9GAD2</accession>